<dbReference type="EMBL" id="OZ019904">
    <property type="protein sequence ID" value="CAK9200039.1"/>
    <property type="molecule type" value="Genomic_DNA"/>
</dbReference>
<dbReference type="Proteomes" id="UP001497512">
    <property type="component" value="Chromosome 12"/>
</dbReference>
<keyword evidence="1" id="KW-1133">Transmembrane helix</keyword>
<feature type="transmembrane region" description="Helical" evidence="1">
    <location>
        <begin position="69"/>
        <end position="85"/>
    </location>
</feature>
<keyword evidence="3" id="KW-1185">Reference proteome</keyword>
<evidence type="ECO:0000313" key="3">
    <source>
        <dbReference type="Proteomes" id="UP001497512"/>
    </source>
</evidence>
<gene>
    <name evidence="2" type="ORF">CSSPTR1EN2_LOCUS5237</name>
</gene>
<reference evidence="2" key="1">
    <citation type="submission" date="2024-02" db="EMBL/GenBank/DDBJ databases">
        <authorList>
            <consortium name="ELIXIR-Norway"/>
            <consortium name="Elixir Norway"/>
        </authorList>
    </citation>
    <scope>NUCLEOTIDE SEQUENCE</scope>
</reference>
<accession>A0ABP0TQQ6</accession>
<proteinExistence type="predicted"/>
<sequence>MEQLHIWKSWRGIGHQCPMHPDISLGAHSKAVLLLLYLLGVVTVVSSYLSTWDGLSCSTPTGSDTSGCFRGQSICTIALNLVALRQHMSKFRFGMLDCRGAASKHESMADRTVSCFMVRTMYLQHTRMLDGYGACKHGTGLSFGLTCMGQHCLLR</sequence>
<keyword evidence="1" id="KW-0472">Membrane</keyword>
<organism evidence="2 3">
    <name type="scientific">Sphagnum troendelagicum</name>
    <dbReference type="NCBI Taxonomy" id="128251"/>
    <lineage>
        <taxon>Eukaryota</taxon>
        <taxon>Viridiplantae</taxon>
        <taxon>Streptophyta</taxon>
        <taxon>Embryophyta</taxon>
        <taxon>Bryophyta</taxon>
        <taxon>Sphagnophytina</taxon>
        <taxon>Sphagnopsida</taxon>
        <taxon>Sphagnales</taxon>
        <taxon>Sphagnaceae</taxon>
        <taxon>Sphagnum</taxon>
    </lineage>
</organism>
<evidence type="ECO:0000313" key="2">
    <source>
        <dbReference type="EMBL" id="CAK9200039.1"/>
    </source>
</evidence>
<feature type="transmembrane region" description="Helical" evidence="1">
    <location>
        <begin position="31"/>
        <end position="49"/>
    </location>
</feature>
<evidence type="ECO:0000256" key="1">
    <source>
        <dbReference type="SAM" id="Phobius"/>
    </source>
</evidence>
<name>A0ABP0TQQ6_9BRYO</name>
<protein>
    <submittedName>
        <fullName evidence="2">Uncharacterized protein</fullName>
    </submittedName>
</protein>
<keyword evidence="1" id="KW-0812">Transmembrane</keyword>